<accession>A0A7V5UES4</accession>
<dbReference type="GO" id="GO:0017004">
    <property type="term" value="P:cytochrome complex assembly"/>
    <property type="evidence" value="ECO:0007669"/>
    <property type="project" value="UniProtKB-KW"/>
</dbReference>
<dbReference type="AlphaFoldDB" id="A0A7V5UES4"/>
<gene>
    <name evidence="6" type="ORF">ENJ89_05530</name>
</gene>
<organism evidence="6">
    <name type="scientific">Caldithrix abyssi</name>
    <dbReference type="NCBI Taxonomy" id="187145"/>
    <lineage>
        <taxon>Bacteria</taxon>
        <taxon>Pseudomonadati</taxon>
        <taxon>Calditrichota</taxon>
        <taxon>Calditrichia</taxon>
        <taxon>Calditrichales</taxon>
        <taxon>Calditrichaceae</taxon>
        <taxon>Caldithrix</taxon>
    </lineage>
</organism>
<evidence type="ECO:0000256" key="1">
    <source>
        <dbReference type="ARBA" id="ARBA00004196"/>
    </source>
</evidence>
<comment type="caution">
    <text evidence="6">The sequence shown here is derived from an EMBL/GenBank/DDBJ whole genome shotgun (WGS) entry which is preliminary data.</text>
</comment>
<dbReference type="CDD" id="cd02966">
    <property type="entry name" value="TlpA_like_family"/>
    <property type="match status" value="1"/>
</dbReference>
<dbReference type="EMBL" id="DROD01000380">
    <property type="protein sequence ID" value="HHJ52635.1"/>
    <property type="molecule type" value="Genomic_DNA"/>
</dbReference>
<keyword evidence="2" id="KW-0201">Cytochrome c-type biogenesis</keyword>
<evidence type="ECO:0000256" key="3">
    <source>
        <dbReference type="ARBA" id="ARBA00023157"/>
    </source>
</evidence>
<dbReference type="Gene3D" id="3.40.30.10">
    <property type="entry name" value="Glutaredoxin"/>
    <property type="match status" value="1"/>
</dbReference>
<sequence>CWATWCGPCKTEMPNSKNLMLKMQGKDVSFVYVCLDSKEKIWKAALTELQLSGQHYFLNQEQSANFRKVFKINGVPCYFLIDRKGTIIDKGFHLRPNYVKGKIERLLKE</sequence>
<evidence type="ECO:0000313" key="6">
    <source>
        <dbReference type="EMBL" id="HHJ52635.1"/>
    </source>
</evidence>
<evidence type="ECO:0000256" key="2">
    <source>
        <dbReference type="ARBA" id="ARBA00022748"/>
    </source>
</evidence>
<keyword evidence="4" id="KW-0676">Redox-active center</keyword>
<protein>
    <submittedName>
        <fullName evidence="6">Redoxin domain-containing protein</fullName>
    </submittedName>
</protein>
<dbReference type="GO" id="GO:0030313">
    <property type="term" value="C:cell envelope"/>
    <property type="evidence" value="ECO:0007669"/>
    <property type="project" value="UniProtKB-SubCell"/>
</dbReference>
<feature type="domain" description="Thioredoxin" evidence="5">
    <location>
        <begin position="1"/>
        <end position="108"/>
    </location>
</feature>
<reference evidence="6" key="1">
    <citation type="journal article" date="2020" name="mSystems">
        <title>Genome- and Community-Level Interaction Insights into Carbon Utilization and Element Cycling Functions of Hydrothermarchaeota in Hydrothermal Sediment.</title>
        <authorList>
            <person name="Zhou Z."/>
            <person name="Liu Y."/>
            <person name="Xu W."/>
            <person name="Pan J."/>
            <person name="Luo Z.H."/>
            <person name="Li M."/>
        </authorList>
    </citation>
    <scope>NUCLEOTIDE SEQUENCE [LARGE SCALE GENOMIC DNA]</scope>
    <source>
        <strain evidence="6">HyVt-527</strain>
    </source>
</reference>
<keyword evidence="3" id="KW-1015">Disulfide bond</keyword>
<comment type="subcellular location">
    <subcellularLocation>
        <location evidence="1">Cell envelope</location>
    </subcellularLocation>
</comment>
<dbReference type="PANTHER" id="PTHR42852:SF6">
    <property type="entry name" value="THIOL:DISULFIDE INTERCHANGE PROTEIN DSBE"/>
    <property type="match status" value="1"/>
</dbReference>
<proteinExistence type="predicted"/>
<dbReference type="PROSITE" id="PS51352">
    <property type="entry name" value="THIOREDOXIN_2"/>
    <property type="match status" value="1"/>
</dbReference>
<dbReference type="InterPro" id="IPR013766">
    <property type="entry name" value="Thioredoxin_domain"/>
</dbReference>
<evidence type="ECO:0000259" key="5">
    <source>
        <dbReference type="PROSITE" id="PS51352"/>
    </source>
</evidence>
<dbReference type="InterPro" id="IPR050553">
    <property type="entry name" value="Thioredoxin_ResA/DsbE_sf"/>
</dbReference>
<dbReference type="Proteomes" id="UP000886124">
    <property type="component" value="Unassembled WGS sequence"/>
</dbReference>
<name>A0A7V5UES4_CALAY</name>
<dbReference type="InterPro" id="IPR012336">
    <property type="entry name" value="Thioredoxin-like_fold"/>
</dbReference>
<dbReference type="SUPFAM" id="SSF52833">
    <property type="entry name" value="Thioredoxin-like"/>
    <property type="match status" value="1"/>
</dbReference>
<dbReference type="PANTHER" id="PTHR42852">
    <property type="entry name" value="THIOL:DISULFIDE INTERCHANGE PROTEIN DSBE"/>
    <property type="match status" value="1"/>
</dbReference>
<feature type="non-terminal residue" evidence="6">
    <location>
        <position position="1"/>
    </location>
</feature>
<dbReference type="Pfam" id="PF13905">
    <property type="entry name" value="Thioredoxin_8"/>
    <property type="match status" value="1"/>
</dbReference>
<dbReference type="InterPro" id="IPR036249">
    <property type="entry name" value="Thioredoxin-like_sf"/>
</dbReference>
<evidence type="ECO:0000256" key="4">
    <source>
        <dbReference type="ARBA" id="ARBA00023284"/>
    </source>
</evidence>